<comment type="caution">
    <text evidence="3">The sequence shown here is derived from an EMBL/GenBank/DDBJ whole genome shotgun (WGS) entry which is preliminary data.</text>
</comment>
<proteinExistence type="predicted"/>
<dbReference type="AlphaFoldDB" id="A0A968GDT6"/>
<dbReference type="Gene3D" id="1.25.40.10">
    <property type="entry name" value="Tetratricopeptide repeat domain"/>
    <property type="match status" value="3"/>
</dbReference>
<dbReference type="InterPro" id="IPR011990">
    <property type="entry name" value="TPR-like_helical_dom_sf"/>
</dbReference>
<dbReference type="EMBL" id="JAATLK010000001">
    <property type="protein sequence ID" value="NIZ47232.1"/>
    <property type="molecule type" value="Genomic_DNA"/>
</dbReference>
<reference evidence="3" key="1">
    <citation type="submission" date="2020-03" db="EMBL/GenBank/DDBJ databases">
        <title>Spirochaetal bacteria isolated from arthropods constitute a novel genus Entomospira genus novum within the order Spirochaetales.</title>
        <authorList>
            <person name="Grana-Miraglia L."/>
            <person name="Sikutova S."/>
            <person name="Fingerle V."/>
            <person name="Sing A."/>
            <person name="Castillo-Ramirez S."/>
            <person name="Margos G."/>
            <person name="Rudolf I."/>
        </authorList>
    </citation>
    <scope>NUCLEOTIDE SEQUENCE</scope>
    <source>
        <strain evidence="3">BR208</strain>
    </source>
</reference>
<evidence type="ECO:0000313" key="4">
    <source>
        <dbReference type="Proteomes" id="UP000752013"/>
    </source>
</evidence>
<keyword evidence="1" id="KW-0677">Repeat</keyword>
<dbReference type="GO" id="GO:0046813">
    <property type="term" value="P:receptor-mediated virion attachment to host cell"/>
    <property type="evidence" value="ECO:0007669"/>
    <property type="project" value="TreeGrafter"/>
</dbReference>
<organism evidence="3 4">
    <name type="scientific">Entomospira nematocerorum</name>
    <dbReference type="NCBI Taxonomy" id="2719987"/>
    <lineage>
        <taxon>Bacteria</taxon>
        <taxon>Pseudomonadati</taxon>
        <taxon>Spirochaetota</taxon>
        <taxon>Spirochaetia</taxon>
        <taxon>Spirochaetales</taxon>
        <taxon>Spirochaetaceae</taxon>
        <taxon>Entomospira</taxon>
    </lineage>
</organism>
<sequence>MTNFNTTLLRNYMEQAYDDGDLKKAVFYAKHLSQVDPIYENLIDYALVSKESGLYKQAIRTLDQAINLDITIPDAHIEKALILYETDETLRAYNYILSLRATLLDDTPWALLAVLAGELQHLQEALFYANKAVNQLPDAWSFHARAIVHQLQKAYLLANEDFQTALSCDPYNPELWNSYGLFFEECMAFERALEVYDTAINQFELTAHFLYLNRAKIHHILGHKEHSLYDCEQALEQIPDSGDIWFLFATILHEQGDFLSALHAYNQSLRYIKKDASIHFCKAQVLEALGNIKQAKTSYQHAVKLDKSNTEIRLAFATFLIKHNLSLQAHALIREGIDYADNTASLERFLQKHDNLFL</sequence>
<dbReference type="GO" id="GO:0009279">
    <property type="term" value="C:cell outer membrane"/>
    <property type="evidence" value="ECO:0007669"/>
    <property type="project" value="TreeGrafter"/>
</dbReference>
<dbReference type="SUPFAM" id="SSF48452">
    <property type="entry name" value="TPR-like"/>
    <property type="match status" value="2"/>
</dbReference>
<keyword evidence="2" id="KW-0802">TPR repeat</keyword>
<accession>A0A968GDT6</accession>
<dbReference type="Proteomes" id="UP000752013">
    <property type="component" value="Unassembled WGS sequence"/>
</dbReference>
<gene>
    <name evidence="3" type="ORF">HCT46_04795</name>
</gene>
<dbReference type="PANTHER" id="PTHR44858">
    <property type="entry name" value="TETRATRICOPEPTIDE REPEAT PROTEIN 6"/>
    <property type="match status" value="1"/>
</dbReference>
<evidence type="ECO:0000256" key="2">
    <source>
        <dbReference type="ARBA" id="ARBA00022803"/>
    </source>
</evidence>
<dbReference type="PANTHER" id="PTHR44858:SF1">
    <property type="entry name" value="UDP-N-ACETYLGLUCOSAMINE--PEPTIDE N-ACETYLGLUCOSAMINYLTRANSFERASE SPINDLY-RELATED"/>
    <property type="match status" value="1"/>
</dbReference>
<keyword evidence="4" id="KW-1185">Reference proteome</keyword>
<dbReference type="Pfam" id="PF13181">
    <property type="entry name" value="TPR_8"/>
    <property type="match status" value="1"/>
</dbReference>
<evidence type="ECO:0000256" key="1">
    <source>
        <dbReference type="ARBA" id="ARBA00022737"/>
    </source>
</evidence>
<protein>
    <recommendedName>
        <fullName evidence="5">Tetratricopeptide repeat protein</fullName>
    </recommendedName>
</protein>
<dbReference type="InterPro" id="IPR050498">
    <property type="entry name" value="Ycf3"/>
</dbReference>
<dbReference type="SMART" id="SM00028">
    <property type="entry name" value="TPR"/>
    <property type="match status" value="5"/>
</dbReference>
<evidence type="ECO:0008006" key="5">
    <source>
        <dbReference type="Google" id="ProtNLM"/>
    </source>
</evidence>
<evidence type="ECO:0000313" key="3">
    <source>
        <dbReference type="EMBL" id="NIZ47232.1"/>
    </source>
</evidence>
<dbReference type="InterPro" id="IPR019734">
    <property type="entry name" value="TPR_rpt"/>
</dbReference>
<name>A0A968GDT6_9SPIO</name>
<dbReference type="RefSeq" id="WP_167703653.1">
    <property type="nucleotide sequence ID" value="NZ_CP118168.1"/>
</dbReference>